<dbReference type="Proteomes" id="UP001319080">
    <property type="component" value="Unassembled WGS sequence"/>
</dbReference>
<name>A0AAP2DVP0_9BACT</name>
<dbReference type="Pfam" id="PF12704">
    <property type="entry name" value="MacB_PCD"/>
    <property type="match status" value="2"/>
</dbReference>
<evidence type="ECO:0000259" key="8">
    <source>
        <dbReference type="Pfam" id="PF12704"/>
    </source>
</evidence>
<dbReference type="PANTHER" id="PTHR30572:SF18">
    <property type="entry name" value="ABC-TYPE MACROLIDE FAMILY EXPORT SYSTEM PERMEASE COMPONENT 2"/>
    <property type="match status" value="1"/>
</dbReference>
<feature type="transmembrane region" description="Helical" evidence="6">
    <location>
        <begin position="722"/>
        <end position="742"/>
    </location>
</feature>
<feature type="transmembrane region" description="Helical" evidence="6">
    <location>
        <begin position="376"/>
        <end position="399"/>
    </location>
</feature>
<keyword evidence="10" id="KW-1185">Reference proteome</keyword>
<evidence type="ECO:0000313" key="10">
    <source>
        <dbReference type="Proteomes" id="UP001319080"/>
    </source>
</evidence>
<keyword evidence="4 6" id="KW-1133">Transmembrane helix</keyword>
<dbReference type="GO" id="GO:0005886">
    <property type="term" value="C:plasma membrane"/>
    <property type="evidence" value="ECO:0007669"/>
    <property type="project" value="UniProtKB-SubCell"/>
</dbReference>
<reference evidence="9 10" key="1">
    <citation type="submission" date="2021-05" db="EMBL/GenBank/DDBJ databases">
        <title>A Polyphasic approach of four new species of the genus Ohtaekwangia: Ohtaekwangia histidinii sp. nov., Ohtaekwangia cretensis sp. nov., Ohtaekwangia indiensis sp. nov., Ohtaekwangia reichenbachii sp. nov. from diverse environment.</title>
        <authorList>
            <person name="Octaviana S."/>
        </authorList>
    </citation>
    <scope>NUCLEOTIDE SEQUENCE [LARGE SCALE GENOMIC DNA]</scope>
    <source>
        <strain evidence="9 10">PWU5</strain>
    </source>
</reference>
<evidence type="ECO:0000256" key="2">
    <source>
        <dbReference type="ARBA" id="ARBA00022475"/>
    </source>
</evidence>
<accession>A0AAP2DVP0</accession>
<evidence type="ECO:0000256" key="1">
    <source>
        <dbReference type="ARBA" id="ARBA00004651"/>
    </source>
</evidence>
<comment type="caution">
    <text evidence="9">The sequence shown here is derived from an EMBL/GenBank/DDBJ whole genome shotgun (WGS) entry which is preliminary data.</text>
</comment>
<comment type="subcellular location">
    <subcellularLocation>
        <location evidence="1">Cell membrane</location>
        <topology evidence="1">Multi-pass membrane protein</topology>
    </subcellularLocation>
</comment>
<evidence type="ECO:0000259" key="7">
    <source>
        <dbReference type="Pfam" id="PF02687"/>
    </source>
</evidence>
<evidence type="ECO:0000256" key="6">
    <source>
        <dbReference type="SAM" id="Phobius"/>
    </source>
</evidence>
<feature type="domain" description="MacB-like periplasmic core" evidence="8">
    <location>
        <begin position="432"/>
        <end position="633"/>
    </location>
</feature>
<feature type="transmembrane region" description="Helical" evidence="6">
    <location>
        <begin position="424"/>
        <end position="443"/>
    </location>
</feature>
<evidence type="ECO:0000256" key="3">
    <source>
        <dbReference type="ARBA" id="ARBA00022692"/>
    </source>
</evidence>
<keyword evidence="5 6" id="KW-0472">Membrane</keyword>
<dbReference type="PROSITE" id="PS51257">
    <property type="entry name" value="PROKAR_LIPOPROTEIN"/>
    <property type="match status" value="1"/>
</dbReference>
<keyword evidence="2" id="KW-1003">Cell membrane</keyword>
<proteinExistence type="predicted"/>
<feature type="domain" description="MacB-like periplasmic core" evidence="8">
    <location>
        <begin position="20"/>
        <end position="242"/>
    </location>
</feature>
<protein>
    <submittedName>
        <fullName evidence="9">ABC transporter permease</fullName>
    </submittedName>
</protein>
<dbReference type="RefSeq" id="WP_254083801.1">
    <property type="nucleotide sequence ID" value="NZ_JAHESE010000005.1"/>
</dbReference>
<evidence type="ECO:0000256" key="5">
    <source>
        <dbReference type="ARBA" id="ARBA00023136"/>
    </source>
</evidence>
<feature type="transmembrane region" description="Helical" evidence="6">
    <location>
        <begin position="282"/>
        <end position="304"/>
    </location>
</feature>
<dbReference type="AlphaFoldDB" id="A0AAP2DVP0"/>
<feature type="domain" description="ABC3 transporter permease C-terminal" evidence="7">
    <location>
        <begin position="670"/>
        <end position="782"/>
    </location>
</feature>
<feature type="transmembrane region" description="Helical" evidence="6">
    <location>
        <begin position="667"/>
        <end position="691"/>
    </location>
</feature>
<dbReference type="EMBL" id="JAHESE010000005">
    <property type="protein sequence ID" value="MBT1708211.1"/>
    <property type="molecule type" value="Genomic_DNA"/>
</dbReference>
<keyword evidence="3 6" id="KW-0812">Transmembrane</keyword>
<dbReference type="InterPro" id="IPR025857">
    <property type="entry name" value="MacB_PCD"/>
</dbReference>
<gene>
    <name evidence="9" type="ORF">KK062_08250</name>
</gene>
<evidence type="ECO:0000313" key="9">
    <source>
        <dbReference type="EMBL" id="MBT1708211.1"/>
    </source>
</evidence>
<dbReference type="PANTHER" id="PTHR30572">
    <property type="entry name" value="MEMBRANE COMPONENT OF TRANSPORTER-RELATED"/>
    <property type="match status" value="1"/>
</dbReference>
<dbReference type="Pfam" id="PF02687">
    <property type="entry name" value="FtsX"/>
    <property type="match status" value="2"/>
</dbReference>
<evidence type="ECO:0000256" key="4">
    <source>
        <dbReference type="ARBA" id="ARBA00022989"/>
    </source>
</evidence>
<feature type="transmembrane region" description="Helical" evidence="6">
    <location>
        <begin position="754"/>
        <end position="776"/>
    </location>
</feature>
<feature type="transmembrane region" description="Helical" evidence="6">
    <location>
        <begin position="21"/>
        <end position="41"/>
    </location>
</feature>
<feature type="transmembrane region" description="Helical" evidence="6">
    <location>
        <begin position="329"/>
        <end position="356"/>
    </location>
</feature>
<dbReference type="InterPro" id="IPR003838">
    <property type="entry name" value="ABC3_permease_C"/>
</dbReference>
<dbReference type="GO" id="GO:0022857">
    <property type="term" value="F:transmembrane transporter activity"/>
    <property type="evidence" value="ECO:0007669"/>
    <property type="project" value="TreeGrafter"/>
</dbReference>
<sequence>MIRNYFRIALRAFLRNGVYSFINVAGLSVGIACSILILLWVHDEVTFDRFFPKYEQLHRVQSHTVTDQGITTNVETSMPMREHLLAADSRIKRYAITVGQYGLLSVDHKKINKVGYDVSESFLEMFDFQMLSGDPKTALDDPRSIVLTKSTAIALFGDEDPIGKTVQVKLENKDDLKVTGVIADPPTNLSLSFDFLLPFSYFEATSVWIGYARNNWNNTAFQTFVELQPGVSAADVSSTIRDIVKKNNPASRDVSLFLHPMSRWHLYGHFENGQEAGGMIDYVTLFAGIAIFILIMACINFMNLATARSEHRAREVGIRKSVGSSRKQLIAQFMGESIFMVVIAFALSMIIVQVVLPFYNMLIGKHLAVDFTSPLFWTFSLSLILITGILAGSYPAFYLSSFRPSSILRGTAGAAGKGATPRRMLVSVQFAFSILLIIGTVAVHQQIHYLQSREPGYDRENLLMITSTSDIEKNYQTLKRELLQTGAAVSVCKSNSPITRIFATSEIENWTGKRPGQHIEATNIATEYDYTRTMGIHILEGRDFSEDFKSDTTAIIINQATVEALGLRDPVGDKLQMWGQTWNIIGVMDNVLMGSEAHHIGPLVMSFDPSWSSTISVRLPQGDNLPAIVTQVGEVFKKYNPDYPFEYKFADADFAAKFQTMNMISDLARAFTVLAIFITALGLFGMAAFTAERRAKEIGIRKVMGASVASVVLLLTREFSRLVVWAFVLAAPLAWWGVHQFLERYPVRIGMPWWIFPVAGVTALLITVIIVSAQAIRAAVRNPVDTLRRD</sequence>
<feature type="domain" description="ABC3 transporter permease C-terminal" evidence="7">
    <location>
        <begin position="289"/>
        <end position="399"/>
    </location>
</feature>
<organism evidence="9 10">
    <name type="scientific">Dawidia cretensis</name>
    <dbReference type="NCBI Taxonomy" id="2782350"/>
    <lineage>
        <taxon>Bacteria</taxon>
        <taxon>Pseudomonadati</taxon>
        <taxon>Bacteroidota</taxon>
        <taxon>Cytophagia</taxon>
        <taxon>Cytophagales</taxon>
        <taxon>Chryseotaleaceae</taxon>
        <taxon>Dawidia</taxon>
    </lineage>
</organism>
<dbReference type="InterPro" id="IPR050250">
    <property type="entry name" value="Macrolide_Exporter_MacB"/>
</dbReference>